<dbReference type="KEGG" id="tgr:Tgr7_2783"/>
<dbReference type="HOGENOM" id="CLU_147162_11_1_6"/>
<name>B8GNG6_THISH</name>
<evidence type="ECO:0000313" key="3">
    <source>
        <dbReference type="EMBL" id="ACL73857.1"/>
    </source>
</evidence>
<dbReference type="InterPro" id="IPR051803">
    <property type="entry name" value="TA_system_RelE-like_toxin"/>
</dbReference>
<sequence>MKAIWTAEAMRDREVIFEYVARDNPMAAIKLDECFGEAVALLATHPHLGKEGLVSGTREFIPHESYRLIYEVDADTLWILAVVHTARCWPPVRG</sequence>
<dbReference type="Pfam" id="PF05016">
    <property type="entry name" value="ParE_toxin"/>
    <property type="match status" value="1"/>
</dbReference>
<dbReference type="AlphaFoldDB" id="B8GNG6"/>
<dbReference type="eggNOG" id="COG3668">
    <property type="taxonomic scope" value="Bacteria"/>
</dbReference>
<dbReference type="OrthoDB" id="9798046at2"/>
<keyword evidence="4" id="KW-1185">Reference proteome</keyword>
<evidence type="ECO:0000256" key="1">
    <source>
        <dbReference type="ARBA" id="ARBA00006226"/>
    </source>
</evidence>
<accession>B8GNG6</accession>
<dbReference type="Gene3D" id="3.30.2310.20">
    <property type="entry name" value="RelE-like"/>
    <property type="match status" value="1"/>
</dbReference>
<dbReference type="PANTHER" id="PTHR33755:SF6">
    <property type="entry name" value="PLASMID STABILIZATION SYSTEM PROTEIN"/>
    <property type="match status" value="1"/>
</dbReference>
<dbReference type="EMBL" id="CP001339">
    <property type="protein sequence ID" value="ACL73857.1"/>
    <property type="molecule type" value="Genomic_DNA"/>
</dbReference>
<dbReference type="Proteomes" id="UP000002383">
    <property type="component" value="Chromosome"/>
</dbReference>
<dbReference type="STRING" id="396588.Tgr7_2783"/>
<gene>
    <name evidence="3" type="ordered locus">Tgr7_2783</name>
</gene>
<protein>
    <submittedName>
        <fullName evidence="3">Plasmid stabilization system</fullName>
    </submittedName>
</protein>
<proteinExistence type="inferred from homology"/>
<dbReference type="RefSeq" id="WP_012639332.1">
    <property type="nucleotide sequence ID" value="NC_011901.1"/>
</dbReference>
<reference evidence="3 4" key="1">
    <citation type="journal article" date="2011" name="Stand. Genomic Sci.">
        <title>Complete genome sequence of 'Thioalkalivibrio sulfidophilus' HL-EbGr7.</title>
        <authorList>
            <person name="Muyzer G."/>
            <person name="Sorokin D.Y."/>
            <person name="Mavromatis K."/>
            <person name="Lapidus A."/>
            <person name="Clum A."/>
            <person name="Ivanova N."/>
            <person name="Pati A."/>
            <person name="d'Haeseleer P."/>
            <person name="Woyke T."/>
            <person name="Kyrpides N.C."/>
        </authorList>
    </citation>
    <scope>NUCLEOTIDE SEQUENCE [LARGE SCALE GENOMIC DNA]</scope>
    <source>
        <strain evidence="3 4">HL-EbGR7</strain>
    </source>
</reference>
<comment type="similarity">
    <text evidence="1">Belongs to the RelE toxin family.</text>
</comment>
<keyword evidence="2" id="KW-1277">Toxin-antitoxin system</keyword>
<organism evidence="3 4">
    <name type="scientific">Thioalkalivibrio sulfidiphilus (strain HL-EbGR7)</name>
    <dbReference type="NCBI Taxonomy" id="396588"/>
    <lineage>
        <taxon>Bacteria</taxon>
        <taxon>Pseudomonadati</taxon>
        <taxon>Pseudomonadota</taxon>
        <taxon>Gammaproteobacteria</taxon>
        <taxon>Chromatiales</taxon>
        <taxon>Ectothiorhodospiraceae</taxon>
        <taxon>Thioalkalivibrio</taxon>
    </lineage>
</organism>
<evidence type="ECO:0000256" key="2">
    <source>
        <dbReference type="ARBA" id="ARBA00022649"/>
    </source>
</evidence>
<dbReference type="PANTHER" id="PTHR33755">
    <property type="entry name" value="TOXIN PARE1-RELATED"/>
    <property type="match status" value="1"/>
</dbReference>
<dbReference type="InterPro" id="IPR035093">
    <property type="entry name" value="RelE/ParE_toxin_dom_sf"/>
</dbReference>
<evidence type="ECO:0000313" key="4">
    <source>
        <dbReference type="Proteomes" id="UP000002383"/>
    </source>
</evidence>
<dbReference type="InterPro" id="IPR007712">
    <property type="entry name" value="RelE/ParE_toxin"/>
</dbReference>